<dbReference type="PANTHER" id="PTHR10587:SF137">
    <property type="entry name" value="4-DEOXY-4-FORMAMIDO-L-ARABINOSE-PHOSPHOUNDECAPRENOL DEFORMYLASE ARND-RELATED"/>
    <property type="match status" value="1"/>
</dbReference>
<dbReference type="GO" id="GO:0005975">
    <property type="term" value="P:carbohydrate metabolic process"/>
    <property type="evidence" value="ECO:0007669"/>
    <property type="project" value="InterPro"/>
</dbReference>
<dbReference type="AlphaFoldDB" id="A0A4R1R8N1"/>
<dbReference type="PANTHER" id="PTHR10587">
    <property type="entry name" value="GLYCOSYL TRANSFERASE-RELATED"/>
    <property type="match status" value="1"/>
</dbReference>
<dbReference type="Pfam" id="PF01522">
    <property type="entry name" value="Polysacc_deac_1"/>
    <property type="match status" value="1"/>
</dbReference>
<dbReference type="PROSITE" id="PS51677">
    <property type="entry name" value="NODB"/>
    <property type="match status" value="1"/>
</dbReference>
<comment type="caution">
    <text evidence="2">The sequence shown here is derived from an EMBL/GenBank/DDBJ whole genome shotgun (WGS) entry which is preliminary data.</text>
</comment>
<accession>A0A4R1R8N1</accession>
<dbReference type="EMBL" id="SLUN01000029">
    <property type="protein sequence ID" value="TCL62024.1"/>
    <property type="molecule type" value="Genomic_DNA"/>
</dbReference>
<dbReference type="CDD" id="cd10959">
    <property type="entry name" value="CE4_NodB_like_3"/>
    <property type="match status" value="1"/>
</dbReference>
<keyword evidence="3" id="KW-1185">Reference proteome</keyword>
<evidence type="ECO:0000313" key="2">
    <source>
        <dbReference type="EMBL" id="TCL62024.1"/>
    </source>
</evidence>
<dbReference type="Proteomes" id="UP000295008">
    <property type="component" value="Unassembled WGS sequence"/>
</dbReference>
<feature type="domain" description="NodB homology" evidence="1">
    <location>
        <begin position="41"/>
        <end position="225"/>
    </location>
</feature>
<dbReference type="Gene3D" id="3.20.20.370">
    <property type="entry name" value="Glycoside hydrolase/deacetylase"/>
    <property type="match status" value="1"/>
</dbReference>
<dbReference type="InterPro" id="IPR050248">
    <property type="entry name" value="Polysacc_deacetylase_ArnD"/>
</dbReference>
<sequence length="238" mass="27630">MMNFLVRALIALWIVIYPGCDYFVRLWARGVVRRGPSGPEPRLCLTFDDGPNPEVTPRVLDTLKELRIRAVFFLVGAKARQHPELVRRMLAEGHEVGLHTLEHRHAYWMFRRQSRRAVEEGARWITAITGRPLRWFRPPWGACNLFQWLTVRRMGLRLVLWSANAQDWRAATGRAGILRRLRQRVKPGAVVVLHDGGGEAGAPLNTLQALPEFIRYYLEEGWRFVTLEELDGKRYQLQ</sequence>
<evidence type="ECO:0000313" key="3">
    <source>
        <dbReference type="Proteomes" id="UP000295008"/>
    </source>
</evidence>
<dbReference type="GO" id="GO:0016810">
    <property type="term" value="F:hydrolase activity, acting on carbon-nitrogen (but not peptide) bonds"/>
    <property type="evidence" value="ECO:0007669"/>
    <property type="project" value="InterPro"/>
</dbReference>
<protein>
    <submittedName>
        <fullName evidence="2">Peptidoglycan/xylan/chitin deacetylase (PgdA/CDA1 family)</fullName>
    </submittedName>
</protein>
<proteinExistence type="predicted"/>
<dbReference type="SUPFAM" id="SSF88713">
    <property type="entry name" value="Glycoside hydrolase/deacetylase"/>
    <property type="match status" value="1"/>
</dbReference>
<gene>
    <name evidence="2" type="ORF">EDC14_102953</name>
</gene>
<name>A0A4R1R8N1_HYDET</name>
<evidence type="ECO:0000259" key="1">
    <source>
        <dbReference type="PROSITE" id="PS51677"/>
    </source>
</evidence>
<dbReference type="InterPro" id="IPR002509">
    <property type="entry name" value="NODB_dom"/>
</dbReference>
<dbReference type="OrthoDB" id="258610at2"/>
<dbReference type="InterPro" id="IPR011330">
    <property type="entry name" value="Glyco_hydro/deAcase_b/a-brl"/>
</dbReference>
<organism evidence="2 3">
    <name type="scientific">Hydrogenispora ethanolica</name>
    <dbReference type="NCBI Taxonomy" id="1082276"/>
    <lineage>
        <taxon>Bacteria</taxon>
        <taxon>Bacillati</taxon>
        <taxon>Bacillota</taxon>
        <taxon>Hydrogenispora</taxon>
    </lineage>
</organism>
<reference evidence="2 3" key="1">
    <citation type="submission" date="2019-03" db="EMBL/GenBank/DDBJ databases">
        <title>Genomic Encyclopedia of Type Strains, Phase IV (KMG-IV): sequencing the most valuable type-strain genomes for metagenomic binning, comparative biology and taxonomic classification.</title>
        <authorList>
            <person name="Goeker M."/>
        </authorList>
    </citation>
    <scope>NUCLEOTIDE SEQUENCE [LARGE SCALE GENOMIC DNA]</scope>
    <source>
        <strain evidence="2 3">LX-B</strain>
    </source>
</reference>